<name>A0A2A8B1L2_9BACI</name>
<dbReference type="GO" id="GO:0006313">
    <property type="term" value="P:DNA transposition"/>
    <property type="evidence" value="ECO:0007669"/>
    <property type="project" value="InterPro"/>
</dbReference>
<dbReference type="Proteomes" id="UP000220621">
    <property type="component" value="Unassembled WGS sequence"/>
</dbReference>
<dbReference type="InterPro" id="IPR002514">
    <property type="entry name" value="Transposase_8"/>
</dbReference>
<accession>A0A2A8B1L2</accession>
<dbReference type="GO" id="GO:0003677">
    <property type="term" value="F:DNA binding"/>
    <property type="evidence" value="ECO:0007669"/>
    <property type="project" value="InterPro"/>
</dbReference>
<feature type="non-terminal residue" evidence="1">
    <location>
        <position position="66"/>
    </location>
</feature>
<dbReference type="GO" id="GO:0004803">
    <property type="term" value="F:transposase activity"/>
    <property type="evidence" value="ECO:0007669"/>
    <property type="project" value="InterPro"/>
</dbReference>
<dbReference type="AlphaFoldDB" id="A0A2A8B1L2"/>
<protein>
    <recommendedName>
        <fullName evidence="3">Transposase</fullName>
    </recommendedName>
</protein>
<reference evidence="1 2" key="1">
    <citation type="submission" date="2017-09" db="EMBL/GenBank/DDBJ databases">
        <title>Large-scale bioinformatics analysis of Bacillus genomes uncovers conserved roles of natural products in bacterial physiology.</title>
        <authorList>
            <consortium name="Agbiome Team Llc"/>
            <person name="Bleich R.M."/>
            <person name="Grubbs K.J."/>
            <person name="Santa Maria K.C."/>
            <person name="Allen S.E."/>
            <person name="Farag S."/>
            <person name="Shank E.A."/>
            <person name="Bowers A."/>
        </authorList>
    </citation>
    <scope>NUCLEOTIDE SEQUENCE [LARGE SCALE GENOMIC DNA]</scope>
    <source>
        <strain evidence="1 2">AFS010764</strain>
    </source>
</reference>
<gene>
    <name evidence="1" type="ORF">CN611_32410</name>
</gene>
<proteinExistence type="predicted"/>
<comment type="caution">
    <text evidence="1">The sequence shown here is derived from an EMBL/GenBank/DDBJ whole genome shotgun (WGS) entry which is preliminary data.</text>
</comment>
<dbReference type="EMBL" id="NUDL01000331">
    <property type="protein sequence ID" value="PEM36047.1"/>
    <property type="molecule type" value="Genomic_DNA"/>
</dbReference>
<dbReference type="SUPFAM" id="SSF46689">
    <property type="entry name" value="Homeodomain-like"/>
    <property type="match status" value="1"/>
</dbReference>
<evidence type="ECO:0008006" key="3">
    <source>
        <dbReference type="Google" id="ProtNLM"/>
    </source>
</evidence>
<dbReference type="InterPro" id="IPR009057">
    <property type="entry name" value="Homeodomain-like_sf"/>
</dbReference>
<sequence length="66" mass="7860">MENQSWRKEPRKNYSNDFKLRMVELASRPGACVAQIARENGINDNVIFKWLRLWQDEGRISRRLPA</sequence>
<organism evidence="1 2">
    <name type="scientific">Bacillus wiedmannii</name>
    <dbReference type="NCBI Taxonomy" id="1890302"/>
    <lineage>
        <taxon>Bacteria</taxon>
        <taxon>Bacillati</taxon>
        <taxon>Bacillota</taxon>
        <taxon>Bacilli</taxon>
        <taxon>Bacillales</taxon>
        <taxon>Bacillaceae</taxon>
        <taxon>Bacillus</taxon>
        <taxon>Bacillus cereus group</taxon>
    </lineage>
</organism>
<evidence type="ECO:0000313" key="2">
    <source>
        <dbReference type="Proteomes" id="UP000220621"/>
    </source>
</evidence>
<evidence type="ECO:0000313" key="1">
    <source>
        <dbReference type="EMBL" id="PEM36047.1"/>
    </source>
</evidence>
<dbReference type="RefSeq" id="WP_142315151.1">
    <property type="nucleotide sequence ID" value="NZ_NUDL01000331.1"/>
</dbReference>
<dbReference type="Pfam" id="PF01527">
    <property type="entry name" value="HTH_Tnp_1"/>
    <property type="match status" value="1"/>
</dbReference>